<reference evidence="1" key="1">
    <citation type="submission" date="2021-06" db="EMBL/GenBank/DDBJ databases">
        <authorList>
            <person name="Kallberg Y."/>
            <person name="Tangrot J."/>
            <person name="Rosling A."/>
        </authorList>
    </citation>
    <scope>NUCLEOTIDE SEQUENCE</scope>
    <source>
        <strain evidence="1">MT106</strain>
    </source>
</reference>
<dbReference type="Proteomes" id="UP000789831">
    <property type="component" value="Unassembled WGS sequence"/>
</dbReference>
<name>A0A9N9FV80_9GLOM</name>
<protein>
    <submittedName>
        <fullName evidence="1">5066_t:CDS:1</fullName>
    </submittedName>
</protein>
<dbReference type="AlphaFoldDB" id="A0A9N9FV80"/>
<evidence type="ECO:0000313" key="1">
    <source>
        <dbReference type="EMBL" id="CAG8558607.1"/>
    </source>
</evidence>
<gene>
    <name evidence="1" type="ORF">AGERDE_LOCUS7038</name>
</gene>
<evidence type="ECO:0000313" key="2">
    <source>
        <dbReference type="Proteomes" id="UP000789831"/>
    </source>
</evidence>
<dbReference type="EMBL" id="CAJVPL010001201">
    <property type="protein sequence ID" value="CAG8558607.1"/>
    <property type="molecule type" value="Genomic_DNA"/>
</dbReference>
<accession>A0A9N9FV80</accession>
<keyword evidence="2" id="KW-1185">Reference proteome</keyword>
<sequence length="54" mass="6033">MFLDFGADILLGGIFNGSQTTSTAIFIDLLEHLYYFDLLDFTKSALIILVGKFL</sequence>
<proteinExistence type="predicted"/>
<comment type="caution">
    <text evidence="1">The sequence shown here is derived from an EMBL/GenBank/DDBJ whole genome shotgun (WGS) entry which is preliminary data.</text>
</comment>
<organism evidence="1 2">
    <name type="scientific">Ambispora gerdemannii</name>
    <dbReference type="NCBI Taxonomy" id="144530"/>
    <lineage>
        <taxon>Eukaryota</taxon>
        <taxon>Fungi</taxon>
        <taxon>Fungi incertae sedis</taxon>
        <taxon>Mucoromycota</taxon>
        <taxon>Glomeromycotina</taxon>
        <taxon>Glomeromycetes</taxon>
        <taxon>Archaeosporales</taxon>
        <taxon>Ambisporaceae</taxon>
        <taxon>Ambispora</taxon>
    </lineage>
</organism>